<protein>
    <recommendedName>
        <fullName evidence="2">DUF4773 domain-containing protein</fullName>
    </recommendedName>
</protein>
<organism evidence="3 4">
    <name type="scientific">Henosepilachna vigintioctopunctata</name>
    <dbReference type="NCBI Taxonomy" id="420089"/>
    <lineage>
        <taxon>Eukaryota</taxon>
        <taxon>Metazoa</taxon>
        <taxon>Ecdysozoa</taxon>
        <taxon>Arthropoda</taxon>
        <taxon>Hexapoda</taxon>
        <taxon>Insecta</taxon>
        <taxon>Pterygota</taxon>
        <taxon>Neoptera</taxon>
        <taxon>Endopterygota</taxon>
        <taxon>Coleoptera</taxon>
        <taxon>Polyphaga</taxon>
        <taxon>Cucujiformia</taxon>
        <taxon>Coccinelloidea</taxon>
        <taxon>Coccinellidae</taxon>
        <taxon>Epilachninae</taxon>
        <taxon>Epilachnini</taxon>
        <taxon>Henosepilachna</taxon>
    </lineage>
</organism>
<proteinExistence type="predicted"/>
<accession>A0AAW1V9I0</accession>
<reference evidence="3 4" key="1">
    <citation type="submission" date="2023-03" db="EMBL/GenBank/DDBJ databases">
        <title>Genome insight into feeding habits of ladybird beetles.</title>
        <authorList>
            <person name="Li H.-S."/>
            <person name="Huang Y.-H."/>
            <person name="Pang H."/>
        </authorList>
    </citation>
    <scope>NUCLEOTIDE SEQUENCE [LARGE SCALE GENOMIC DNA]</scope>
    <source>
        <strain evidence="3">SYSU_2023b</strain>
        <tissue evidence="3">Whole body</tissue>
    </source>
</reference>
<comment type="caution">
    <text evidence="3">The sequence shown here is derived from an EMBL/GenBank/DDBJ whole genome shotgun (WGS) entry which is preliminary data.</text>
</comment>
<evidence type="ECO:0000313" key="3">
    <source>
        <dbReference type="EMBL" id="KAK9890220.1"/>
    </source>
</evidence>
<dbReference type="Proteomes" id="UP001431783">
    <property type="component" value="Unassembled WGS sequence"/>
</dbReference>
<feature type="chain" id="PRO_5043721676" description="DUF4773 domain-containing protein" evidence="1">
    <location>
        <begin position="22"/>
        <end position="249"/>
    </location>
</feature>
<feature type="signal peptide" evidence="1">
    <location>
        <begin position="1"/>
        <end position="21"/>
    </location>
</feature>
<sequence length="249" mass="27753">MQGSLFLLFIILLEVENVAIAPGFSNSVDERDMDGGKNQSRKLTDPDADEMNIFYDLQSHSPFRVTSIENSFINPPELSDQSFTKSGKILRRIGYRANGCSCQELTCGCCLGINMSQFDFNREGCMKFTYLPKEFAINMNVIMDGNPIYQNSVSAKNPPPFCMPFAIPGTPIALPLDFCAKLYDIYTEEQNIHMCFDLEAKFSNAEVLVLHFDCMVMGAQGTRPLKPGEAVFSTTTSSDVLDPVNETKK</sequence>
<keyword evidence="4" id="KW-1185">Reference proteome</keyword>
<keyword evidence="1" id="KW-0732">Signal</keyword>
<dbReference type="AlphaFoldDB" id="A0AAW1V9I0"/>
<name>A0AAW1V9I0_9CUCU</name>
<dbReference type="EMBL" id="JARQZJ010000125">
    <property type="protein sequence ID" value="KAK9890220.1"/>
    <property type="molecule type" value="Genomic_DNA"/>
</dbReference>
<dbReference type="InterPro" id="IPR031941">
    <property type="entry name" value="DUF4773"/>
</dbReference>
<evidence type="ECO:0000256" key="1">
    <source>
        <dbReference type="SAM" id="SignalP"/>
    </source>
</evidence>
<dbReference type="Pfam" id="PF15998">
    <property type="entry name" value="DUF4773"/>
    <property type="match status" value="1"/>
</dbReference>
<evidence type="ECO:0000259" key="2">
    <source>
        <dbReference type="Pfam" id="PF15998"/>
    </source>
</evidence>
<gene>
    <name evidence="3" type="ORF">WA026_010329</name>
</gene>
<evidence type="ECO:0000313" key="4">
    <source>
        <dbReference type="Proteomes" id="UP001431783"/>
    </source>
</evidence>
<dbReference type="PANTHER" id="PTHR36299:SF1">
    <property type="entry name" value="DUF4773 DOMAIN-CONTAINING PROTEIN"/>
    <property type="match status" value="1"/>
</dbReference>
<feature type="domain" description="DUF4773" evidence="2">
    <location>
        <begin position="100"/>
        <end position="221"/>
    </location>
</feature>
<dbReference type="PANTHER" id="PTHR36299">
    <property type="entry name" value="AGAP008005-PA"/>
    <property type="match status" value="1"/>
</dbReference>